<reference evidence="6 7" key="1">
    <citation type="submission" date="2016-10" db="EMBL/GenBank/DDBJ databases">
        <authorList>
            <person name="de Groot N.N."/>
        </authorList>
    </citation>
    <scope>NUCLEOTIDE SEQUENCE [LARGE SCALE GENOMIC DNA]</scope>
    <source>
        <strain evidence="6">MBHS1</strain>
    </source>
</reference>
<evidence type="ECO:0000256" key="1">
    <source>
        <dbReference type="ARBA" id="ARBA00009477"/>
    </source>
</evidence>
<keyword evidence="7" id="KW-1185">Reference proteome</keyword>
<dbReference type="Pfam" id="PF25917">
    <property type="entry name" value="BSH_RND"/>
    <property type="match status" value="1"/>
</dbReference>
<dbReference type="NCBIfam" id="TIGR01730">
    <property type="entry name" value="RND_mfp"/>
    <property type="match status" value="1"/>
</dbReference>
<proteinExistence type="inferred from homology"/>
<dbReference type="Proteomes" id="UP000236724">
    <property type="component" value="Unassembled WGS sequence"/>
</dbReference>
<evidence type="ECO:0000313" key="6">
    <source>
        <dbReference type="EMBL" id="SEH07326.1"/>
    </source>
</evidence>
<dbReference type="InterPro" id="IPR058792">
    <property type="entry name" value="Beta-barrel_RND_2"/>
</dbReference>
<dbReference type="InterPro" id="IPR058625">
    <property type="entry name" value="MdtA-like_BSH"/>
</dbReference>
<accession>A0A1H6FDT9</accession>
<feature type="signal peptide" evidence="3">
    <location>
        <begin position="1"/>
        <end position="28"/>
    </location>
</feature>
<keyword evidence="2" id="KW-0175">Coiled coil</keyword>
<dbReference type="Gene3D" id="2.40.30.170">
    <property type="match status" value="1"/>
</dbReference>
<gene>
    <name evidence="6" type="primary">macA_2</name>
    <name evidence="6" type="ORF">MBHS_03201</name>
</gene>
<dbReference type="GO" id="GO:0015562">
    <property type="term" value="F:efflux transmembrane transporter activity"/>
    <property type="evidence" value="ECO:0007669"/>
    <property type="project" value="TreeGrafter"/>
</dbReference>
<dbReference type="RefSeq" id="WP_103920984.1">
    <property type="nucleotide sequence ID" value="NZ_FMSV02000528.1"/>
</dbReference>
<comment type="similarity">
    <text evidence="1">Belongs to the membrane fusion protein (MFP) (TC 8.A.1) family.</text>
</comment>
<dbReference type="EMBL" id="FMSV02000528">
    <property type="protein sequence ID" value="SEH07326.1"/>
    <property type="molecule type" value="Genomic_DNA"/>
</dbReference>
<protein>
    <submittedName>
        <fullName evidence="6">Macrolide export protein MacA</fullName>
    </submittedName>
</protein>
<dbReference type="PANTHER" id="PTHR30469:SF15">
    <property type="entry name" value="HLYD FAMILY OF SECRETION PROTEINS"/>
    <property type="match status" value="1"/>
</dbReference>
<feature type="domain" description="Multidrug resistance protein MdtA-like barrel-sandwich hybrid" evidence="4">
    <location>
        <begin position="41"/>
        <end position="194"/>
    </location>
</feature>
<dbReference type="OrthoDB" id="5624847at2"/>
<dbReference type="Gene3D" id="1.10.287.470">
    <property type="entry name" value="Helix hairpin bin"/>
    <property type="match status" value="1"/>
</dbReference>
<keyword evidence="3" id="KW-0732">Signal</keyword>
<feature type="coiled-coil region" evidence="2">
    <location>
        <begin position="119"/>
        <end position="153"/>
    </location>
</feature>
<feature type="domain" description="CusB-like beta-barrel" evidence="5">
    <location>
        <begin position="205"/>
        <end position="276"/>
    </location>
</feature>
<dbReference type="GO" id="GO:1990281">
    <property type="term" value="C:efflux pump complex"/>
    <property type="evidence" value="ECO:0007669"/>
    <property type="project" value="TreeGrafter"/>
</dbReference>
<dbReference type="PANTHER" id="PTHR30469">
    <property type="entry name" value="MULTIDRUG RESISTANCE PROTEIN MDTA"/>
    <property type="match status" value="1"/>
</dbReference>
<evidence type="ECO:0000256" key="2">
    <source>
        <dbReference type="SAM" id="Coils"/>
    </source>
</evidence>
<sequence>MKFPTQSIFQSILFLLLSSFAITTTVYADTYEGFTQPEQEIEVGAPDTGILASLKVQEGDLVKQEQILGALDNRVQEASLRIAKAKQKASGELKSAQAQARLHQTRLNRLLPLLARGAAQQAEIDRERADLAIAKAKVQAAREIKKIHALEAQQIQAQIARRTLRSPLNGVVTEIHRDAGELVQVSSSESAVLTVAKINPLLLILHVSTSAAMQLKVEQNLTVRFPGYSQVSETSGKIILVSPVTDAGSDTVKVKVLLNNDKGDLRSGIKSLVDLSEK</sequence>
<name>A0A1H6FDT9_9GAMM</name>
<dbReference type="Pfam" id="PF25954">
    <property type="entry name" value="Beta-barrel_RND_2"/>
    <property type="match status" value="1"/>
</dbReference>
<evidence type="ECO:0000256" key="3">
    <source>
        <dbReference type="SAM" id="SignalP"/>
    </source>
</evidence>
<evidence type="ECO:0000259" key="4">
    <source>
        <dbReference type="Pfam" id="PF25917"/>
    </source>
</evidence>
<organism evidence="6 7">
    <name type="scientific">Candidatus Venteria ishoeyi</name>
    <dbReference type="NCBI Taxonomy" id="1899563"/>
    <lineage>
        <taxon>Bacteria</taxon>
        <taxon>Pseudomonadati</taxon>
        <taxon>Pseudomonadota</taxon>
        <taxon>Gammaproteobacteria</taxon>
        <taxon>Thiotrichales</taxon>
        <taxon>Thiotrichaceae</taxon>
        <taxon>Venteria</taxon>
    </lineage>
</organism>
<evidence type="ECO:0000313" key="7">
    <source>
        <dbReference type="Proteomes" id="UP000236724"/>
    </source>
</evidence>
<feature type="chain" id="PRO_5014699298" evidence="3">
    <location>
        <begin position="29"/>
        <end position="278"/>
    </location>
</feature>
<dbReference type="Gene3D" id="2.40.50.100">
    <property type="match status" value="1"/>
</dbReference>
<dbReference type="SUPFAM" id="SSF111369">
    <property type="entry name" value="HlyD-like secretion proteins"/>
    <property type="match status" value="1"/>
</dbReference>
<evidence type="ECO:0000259" key="5">
    <source>
        <dbReference type="Pfam" id="PF25954"/>
    </source>
</evidence>
<dbReference type="AlphaFoldDB" id="A0A1H6FDT9"/>
<dbReference type="InterPro" id="IPR006143">
    <property type="entry name" value="RND_pump_MFP"/>
</dbReference>